<dbReference type="Proteomes" id="UP000192491">
    <property type="component" value="Unassembled WGS sequence"/>
</dbReference>
<evidence type="ECO:0000256" key="5">
    <source>
        <dbReference type="SAM" id="Phobius"/>
    </source>
</evidence>
<protein>
    <submittedName>
        <fullName evidence="6">C4-dicarboxylate ABC transporter</fullName>
    </submittedName>
</protein>
<evidence type="ECO:0000313" key="7">
    <source>
        <dbReference type="Proteomes" id="UP000192491"/>
    </source>
</evidence>
<evidence type="ECO:0000256" key="2">
    <source>
        <dbReference type="ARBA" id="ARBA00022692"/>
    </source>
</evidence>
<dbReference type="AlphaFoldDB" id="A0A1Y1Q6Z6"/>
<reference evidence="6 7" key="1">
    <citation type="submission" date="2017-01" db="EMBL/GenBank/DDBJ databases">
        <title>Novel large sulfur bacteria in the metagenomes of groundwater-fed chemosynthetic microbial mats in the Lake Huron basin.</title>
        <authorList>
            <person name="Sharrar A.M."/>
            <person name="Flood B.E."/>
            <person name="Bailey J.V."/>
            <person name="Jones D.S."/>
            <person name="Biddanda B."/>
            <person name="Ruberg S.A."/>
            <person name="Marcus D.N."/>
            <person name="Dick G.J."/>
        </authorList>
    </citation>
    <scope>NUCLEOTIDE SEQUENCE [LARGE SCALE GENOMIC DNA]</scope>
    <source>
        <strain evidence="6">A8</strain>
    </source>
</reference>
<dbReference type="GO" id="GO:0055085">
    <property type="term" value="P:transmembrane transport"/>
    <property type="evidence" value="ECO:0007669"/>
    <property type="project" value="InterPro"/>
</dbReference>
<feature type="transmembrane region" description="Helical" evidence="5">
    <location>
        <begin position="33"/>
        <end position="57"/>
    </location>
</feature>
<dbReference type="GO" id="GO:0016020">
    <property type="term" value="C:membrane"/>
    <property type="evidence" value="ECO:0007669"/>
    <property type="project" value="UniProtKB-SubCell"/>
</dbReference>
<dbReference type="EMBL" id="MTEJ01000781">
    <property type="protein sequence ID" value="OQW98019.1"/>
    <property type="molecule type" value="Genomic_DNA"/>
</dbReference>
<organism evidence="6 7">
    <name type="scientific">Thiothrix lacustris</name>
    <dbReference type="NCBI Taxonomy" id="525917"/>
    <lineage>
        <taxon>Bacteria</taxon>
        <taxon>Pseudomonadati</taxon>
        <taxon>Pseudomonadota</taxon>
        <taxon>Gammaproteobacteria</taxon>
        <taxon>Thiotrichales</taxon>
        <taxon>Thiotrichaceae</taxon>
        <taxon>Thiothrix</taxon>
    </lineage>
</organism>
<dbReference type="Pfam" id="PF03595">
    <property type="entry name" value="SLAC1"/>
    <property type="match status" value="1"/>
</dbReference>
<evidence type="ECO:0000256" key="4">
    <source>
        <dbReference type="ARBA" id="ARBA00023136"/>
    </source>
</evidence>
<keyword evidence="4 5" id="KW-0472">Membrane</keyword>
<sequence length="70" mass="7827">KLKFGLPWWAYSFPLAAITIASFIMYEQSQAAAYLWIASGLLVILTVLVVLLITLTLRAVLRHDICKPGH</sequence>
<dbReference type="Gene3D" id="1.50.10.150">
    <property type="entry name" value="Voltage-dependent anion channel"/>
    <property type="match status" value="1"/>
</dbReference>
<dbReference type="InterPro" id="IPR038665">
    <property type="entry name" value="Voltage-dep_anion_channel_sf"/>
</dbReference>
<keyword evidence="3 5" id="KW-1133">Transmembrane helix</keyword>
<keyword evidence="2 5" id="KW-0812">Transmembrane</keyword>
<proteinExistence type="predicted"/>
<name>A0A1Y1Q6Z6_9GAMM</name>
<evidence type="ECO:0000256" key="3">
    <source>
        <dbReference type="ARBA" id="ARBA00022989"/>
    </source>
</evidence>
<evidence type="ECO:0000313" key="6">
    <source>
        <dbReference type="EMBL" id="OQW98019.1"/>
    </source>
</evidence>
<accession>A0A1Y1Q6Z6</accession>
<comment type="subcellular location">
    <subcellularLocation>
        <location evidence="1">Membrane</location>
        <topology evidence="1">Multi-pass membrane protein</topology>
    </subcellularLocation>
</comment>
<dbReference type="InterPro" id="IPR004695">
    <property type="entry name" value="SLAC1/Mae1/Ssu1/TehA"/>
</dbReference>
<gene>
    <name evidence="6" type="ORF">BWK73_53485</name>
</gene>
<feature type="non-terminal residue" evidence="6">
    <location>
        <position position="1"/>
    </location>
</feature>
<evidence type="ECO:0000256" key="1">
    <source>
        <dbReference type="ARBA" id="ARBA00004141"/>
    </source>
</evidence>
<feature type="transmembrane region" description="Helical" evidence="5">
    <location>
        <begin position="6"/>
        <end position="26"/>
    </location>
</feature>
<comment type="caution">
    <text evidence="6">The sequence shown here is derived from an EMBL/GenBank/DDBJ whole genome shotgun (WGS) entry which is preliminary data.</text>
</comment>